<reference evidence="3 4" key="1">
    <citation type="submission" date="2009-12" db="EMBL/GenBank/DDBJ databases">
        <title>The Genome Sequence of Anolis carolinensis (Green Anole Lizard).</title>
        <authorList>
            <consortium name="The Genome Sequencing Platform"/>
            <person name="Di Palma F."/>
            <person name="Alfoldi J."/>
            <person name="Heiman D."/>
            <person name="Young S."/>
            <person name="Grabherr M."/>
            <person name="Johnson J."/>
            <person name="Lander E.S."/>
            <person name="Lindblad-Toh K."/>
        </authorList>
    </citation>
    <scope>NUCLEOTIDE SEQUENCE [LARGE SCALE GENOMIC DNA]</scope>
    <source>
        <strain evidence="3 4">JBL SC #1</strain>
    </source>
</reference>
<dbReference type="InterPro" id="IPR026172">
    <property type="entry name" value="GSAP_fam"/>
</dbReference>
<dbReference type="Bgee" id="ENSACAG00000006284">
    <property type="expression patterns" value="Expressed in adrenal gland and 12 other cell types or tissues"/>
</dbReference>
<dbReference type="AlphaFoldDB" id="G1KF73"/>
<dbReference type="GO" id="GO:0030162">
    <property type="term" value="P:regulation of proteolysis"/>
    <property type="evidence" value="ECO:0007669"/>
    <property type="project" value="Ensembl"/>
</dbReference>
<dbReference type="GO" id="GO:0005802">
    <property type="term" value="C:trans-Golgi network"/>
    <property type="evidence" value="ECO:0000318"/>
    <property type="project" value="GO_Central"/>
</dbReference>
<dbReference type="Ensembl" id="ENSACAT00000006273.4">
    <property type="protein sequence ID" value="ENSACAP00000006136.4"/>
    <property type="gene ID" value="ENSACAG00000006284.4"/>
</dbReference>
<dbReference type="GO" id="GO:0001540">
    <property type="term" value="F:amyloid-beta binding"/>
    <property type="evidence" value="ECO:0007669"/>
    <property type="project" value="Ensembl"/>
</dbReference>
<dbReference type="GO" id="GO:1902004">
    <property type="term" value="P:positive regulation of amyloid-beta formation"/>
    <property type="evidence" value="ECO:0000318"/>
    <property type="project" value="GO_Central"/>
</dbReference>
<evidence type="ECO:0000256" key="1">
    <source>
        <dbReference type="SAM" id="MobiDB-lite"/>
    </source>
</evidence>
<feature type="compositionally biased region" description="Basic residues" evidence="1">
    <location>
        <begin position="27"/>
        <end position="41"/>
    </location>
</feature>
<proteinExistence type="predicted"/>
<feature type="domain" description="Gamma-secretase-activating protein C-terminal" evidence="2">
    <location>
        <begin position="729"/>
        <end position="836"/>
    </location>
</feature>
<sequence length="940" mass="107539">MKAEGQRLPLSLPRRRPSGVSLSSRSLHTKFPHSHKPRPHARVTGGLQPMHAATRVTDSPRGQWARGRLEKRKQLSGRADAWMAALPQGALLPEAMPLLRLSARFEPAKEVAPWLAAGPGDSGVAEAVDNYLETLHIVNVERNGNIIYTWKGNQGYTHIGLYDHHTEKNQHLYTFEKDLQVISCSVNSEKTLLAVSFLQSAKEERVNLVFQPVSKCLTLLIEIHPVNNVKVLKAVDSCIRVQFLYPVAETHSFLESRLLLISEDKYAEKVDIRVVRDGQGVVIANSSQLSRERIADDLIWAQWDMMEQRLFYIVPKESLDTLNCIQFFPDKNFKLTLEAPLDISLADIALKPMNLDYNCHQDREIIPKPLNIRVITNETGGLCICYSLIPITSEEVTYSVLFLHKGYSKTYTVALDEMNSLEGNDLTFLNLDYYVAIYLPGHFLHLLNTRHPDLMCYSFFLTGGEAKINGLHASTIISPLKSTVFDRSTGELFTIEINKEALFQFLWNSKCDTYKLAALHCLLLHIGSTREIESQVIQWILDKTSICFTFDPMQEFIIASSYWTMCLDVTNLDKLLPYTPLLQWNEDFPGIICRTQIISMPALKVQHCKDFWEKLSMSLECVKYSEPYLHFNYKMLQKEWDNLLSEERTEERTTYMKNIFGNAKRVFSSLNMSNVEGRLVPFFQDEDNQQQLLTGLMVAQLKDHLARHLQYIGTKNMEQIAVDYVSKLLRLIWQIMESVWKKYNLQSHTFSIKGQGNSQEVAAFHIMCRILQATNGMCMPLPPGFHTLLMGLGVRCLPLHTFLHYIDHGVLHLTEMNAIKLLKELDDTVKNEKLKLSILTRLPEEIGHKICHIWSHPARSNAVARNYVKFLLEKCRNKQQRMLVVDGLSARIEFLPLNYLINILAEVECQGWAASVQPENMNVKLVEELALKHTTMLLGL</sequence>
<dbReference type="eggNOG" id="ENOG502QWQK">
    <property type="taxonomic scope" value="Eukaryota"/>
</dbReference>
<dbReference type="STRING" id="28377.ENSACAP00000006136"/>
<feature type="region of interest" description="Disordered" evidence="1">
    <location>
        <begin position="1"/>
        <end position="45"/>
    </location>
</feature>
<evidence type="ECO:0000313" key="3">
    <source>
        <dbReference type="Ensembl" id="ENSACAP00000006136.4"/>
    </source>
</evidence>
<feature type="compositionally biased region" description="Low complexity" evidence="1">
    <location>
        <begin position="7"/>
        <end position="26"/>
    </location>
</feature>
<dbReference type="InterPro" id="IPR028010">
    <property type="entry name" value="GSAP_C_dom"/>
</dbReference>
<keyword evidence="4" id="KW-1185">Reference proteome</keyword>
<reference evidence="3" key="2">
    <citation type="submission" date="2025-08" db="UniProtKB">
        <authorList>
            <consortium name="Ensembl"/>
        </authorList>
    </citation>
    <scope>IDENTIFICATION</scope>
</reference>
<protein>
    <submittedName>
        <fullName evidence="3">Gamma-secretase activating protein</fullName>
    </submittedName>
</protein>
<reference evidence="3" key="3">
    <citation type="submission" date="2025-09" db="UniProtKB">
        <authorList>
            <consortium name="Ensembl"/>
        </authorList>
    </citation>
    <scope>IDENTIFICATION</scope>
</reference>
<evidence type="ECO:0000259" key="2">
    <source>
        <dbReference type="Pfam" id="PF14959"/>
    </source>
</evidence>
<dbReference type="PANTHER" id="PTHR13630">
    <property type="entry name" value="GAMMA-SECRETASE-ACTIVATING PROTEIN"/>
    <property type="match status" value="1"/>
</dbReference>
<organism evidence="3 4">
    <name type="scientific">Anolis carolinensis</name>
    <name type="common">Green anole</name>
    <name type="synonym">American chameleon</name>
    <dbReference type="NCBI Taxonomy" id="28377"/>
    <lineage>
        <taxon>Eukaryota</taxon>
        <taxon>Metazoa</taxon>
        <taxon>Chordata</taxon>
        <taxon>Craniata</taxon>
        <taxon>Vertebrata</taxon>
        <taxon>Euteleostomi</taxon>
        <taxon>Lepidosauria</taxon>
        <taxon>Squamata</taxon>
        <taxon>Bifurcata</taxon>
        <taxon>Unidentata</taxon>
        <taxon>Episquamata</taxon>
        <taxon>Toxicofera</taxon>
        <taxon>Iguania</taxon>
        <taxon>Dactyloidae</taxon>
        <taxon>Anolis</taxon>
    </lineage>
</organism>
<accession>G1KF73</accession>
<name>G1KF73_ANOCA</name>
<dbReference type="HOGENOM" id="CLU_008601_0_0_1"/>
<dbReference type="PANTHER" id="PTHR13630:SF1">
    <property type="entry name" value="GAMMA-SECRETASE-ACTIVATING PROTEIN"/>
    <property type="match status" value="1"/>
</dbReference>
<dbReference type="Pfam" id="PF14959">
    <property type="entry name" value="GSAP-16"/>
    <property type="match status" value="1"/>
</dbReference>
<dbReference type="GeneTree" id="ENSGT00390000012875"/>
<gene>
    <name evidence="3" type="primary">GSAP</name>
</gene>
<evidence type="ECO:0000313" key="4">
    <source>
        <dbReference type="Proteomes" id="UP000001646"/>
    </source>
</evidence>
<dbReference type="InParanoid" id="G1KF73"/>
<dbReference type="Proteomes" id="UP000001646">
    <property type="component" value="Chromosome 5"/>
</dbReference>